<evidence type="ECO:0000313" key="2">
    <source>
        <dbReference type="EMBL" id="KAF2006799.1"/>
    </source>
</evidence>
<sequence>MLNPPFVPTRLIDVREDQGWDWCLYIPSEHTSATAPTSYMTLSHCWGKLKFLRLLNDNVGTLNSGLQFSDVTKTFSDAMKDSTDDWRSESGRMHSVYANSLLTIAATASADGSESCFRDRDPSALKLCSITSEWTDYKNRTFYLHDTYLWDDGIMQAPLNLRACTGSAGKLPQTILAEAPEYRAPSRSWASVEGVLRLFDSGPADIILSDITPLAEILEAQVSGRTKDTTSELIDGCMVLKTQLVPAELWELGSDSSYMVIREKRISAAIFPDLRMEPVNTFCIPLFVVNNPGHTTHM</sequence>
<name>A0A6A5X0N6_9PLEO</name>
<proteinExistence type="predicted"/>
<dbReference type="PANTHER" id="PTHR33112:SF8">
    <property type="entry name" value="HETEROKARYON INCOMPATIBILITY DOMAIN-CONTAINING PROTEIN"/>
    <property type="match status" value="1"/>
</dbReference>
<feature type="domain" description="Heterokaryon incompatibility" evidence="1">
    <location>
        <begin position="80"/>
        <end position="162"/>
    </location>
</feature>
<evidence type="ECO:0000313" key="3">
    <source>
        <dbReference type="Proteomes" id="UP000799779"/>
    </source>
</evidence>
<gene>
    <name evidence="2" type="ORF">P154DRAFT_558786</name>
</gene>
<reference evidence="2" key="1">
    <citation type="journal article" date="2020" name="Stud. Mycol.">
        <title>101 Dothideomycetes genomes: a test case for predicting lifestyles and emergence of pathogens.</title>
        <authorList>
            <person name="Haridas S."/>
            <person name="Albert R."/>
            <person name="Binder M."/>
            <person name="Bloem J."/>
            <person name="Labutti K."/>
            <person name="Salamov A."/>
            <person name="Andreopoulos B."/>
            <person name="Baker S."/>
            <person name="Barry K."/>
            <person name="Bills G."/>
            <person name="Bluhm B."/>
            <person name="Cannon C."/>
            <person name="Castanera R."/>
            <person name="Culley D."/>
            <person name="Daum C."/>
            <person name="Ezra D."/>
            <person name="Gonzalez J."/>
            <person name="Henrissat B."/>
            <person name="Kuo A."/>
            <person name="Liang C."/>
            <person name="Lipzen A."/>
            <person name="Lutzoni F."/>
            <person name="Magnuson J."/>
            <person name="Mondo S."/>
            <person name="Nolan M."/>
            <person name="Ohm R."/>
            <person name="Pangilinan J."/>
            <person name="Park H.-J."/>
            <person name="Ramirez L."/>
            <person name="Alfaro M."/>
            <person name="Sun H."/>
            <person name="Tritt A."/>
            <person name="Yoshinaga Y."/>
            <person name="Zwiers L.-H."/>
            <person name="Turgeon B."/>
            <person name="Goodwin S."/>
            <person name="Spatafora J."/>
            <person name="Crous P."/>
            <person name="Grigoriev I."/>
        </authorList>
    </citation>
    <scope>NUCLEOTIDE SEQUENCE</scope>
    <source>
        <strain evidence="2">CBS 123094</strain>
    </source>
</reference>
<dbReference type="Pfam" id="PF06985">
    <property type="entry name" value="HET"/>
    <property type="match status" value="1"/>
</dbReference>
<dbReference type="EMBL" id="ML977558">
    <property type="protein sequence ID" value="KAF2006799.1"/>
    <property type="molecule type" value="Genomic_DNA"/>
</dbReference>
<dbReference type="OrthoDB" id="10672078at2759"/>
<organism evidence="2 3">
    <name type="scientific">Amniculicola lignicola CBS 123094</name>
    <dbReference type="NCBI Taxonomy" id="1392246"/>
    <lineage>
        <taxon>Eukaryota</taxon>
        <taxon>Fungi</taxon>
        <taxon>Dikarya</taxon>
        <taxon>Ascomycota</taxon>
        <taxon>Pezizomycotina</taxon>
        <taxon>Dothideomycetes</taxon>
        <taxon>Pleosporomycetidae</taxon>
        <taxon>Pleosporales</taxon>
        <taxon>Amniculicolaceae</taxon>
        <taxon>Amniculicola</taxon>
    </lineage>
</organism>
<keyword evidence="3" id="KW-1185">Reference proteome</keyword>
<dbReference type="PANTHER" id="PTHR33112">
    <property type="entry name" value="DOMAIN PROTEIN, PUTATIVE-RELATED"/>
    <property type="match status" value="1"/>
</dbReference>
<accession>A0A6A5X0N6</accession>
<dbReference type="InterPro" id="IPR010730">
    <property type="entry name" value="HET"/>
</dbReference>
<dbReference type="AlphaFoldDB" id="A0A6A5X0N6"/>
<dbReference type="Proteomes" id="UP000799779">
    <property type="component" value="Unassembled WGS sequence"/>
</dbReference>
<protein>
    <recommendedName>
        <fullName evidence="1">Heterokaryon incompatibility domain-containing protein</fullName>
    </recommendedName>
</protein>
<evidence type="ECO:0000259" key="1">
    <source>
        <dbReference type="Pfam" id="PF06985"/>
    </source>
</evidence>